<dbReference type="AlphaFoldDB" id="A0A3G2R237"/>
<dbReference type="PANTHER" id="PTHR37299">
    <property type="entry name" value="TRANSCRIPTIONAL REGULATOR-RELATED"/>
    <property type="match status" value="1"/>
</dbReference>
<evidence type="ECO:0000256" key="3">
    <source>
        <dbReference type="PROSITE-ProRule" id="PRU00169"/>
    </source>
</evidence>
<name>A0A3G2R237_9FIRM</name>
<feature type="domain" description="Response regulatory" evidence="4">
    <location>
        <begin position="4"/>
        <end position="118"/>
    </location>
</feature>
<dbReference type="Gene3D" id="2.20.25.10">
    <property type="match status" value="1"/>
</dbReference>
<dbReference type="GO" id="GO:0000156">
    <property type="term" value="F:phosphorelay response regulator activity"/>
    <property type="evidence" value="ECO:0007669"/>
    <property type="project" value="InterPro"/>
</dbReference>
<evidence type="ECO:0000313" key="6">
    <source>
        <dbReference type="EMBL" id="AYO29534.1"/>
    </source>
</evidence>
<dbReference type="RefSeq" id="WP_120767807.1">
    <property type="nucleotide sequence ID" value="NZ_CP033169.1"/>
</dbReference>
<dbReference type="InterPro" id="IPR001789">
    <property type="entry name" value="Sig_transdc_resp-reg_receiver"/>
</dbReference>
<dbReference type="InterPro" id="IPR046947">
    <property type="entry name" value="LytR-like"/>
</dbReference>
<dbReference type="InterPro" id="IPR007492">
    <property type="entry name" value="LytTR_DNA-bd_dom"/>
</dbReference>
<dbReference type="Gene3D" id="3.40.50.2300">
    <property type="match status" value="1"/>
</dbReference>
<protein>
    <recommendedName>
        <fullName evidence="1">Stage 0 sporulation protein A homolog</fullName>
    </recommendedName>
</protein>
<gene>
    <name evidence="6" type="ORF">D2962_01960</name>
</gene>
<dbReference type="Proteomes" id="UP000280960">
    <property type="component" value="Chromosome"/>
</dbReference>
<dbReference type="Gene3D" id="2.40.50.40">
    <property type="match status" value="1"/>
</dbReference>
<dbReference type="EMBL" id="CP033169">
    <property type="protein sequence ID" value="AYO29534.1"/>
    <property type="molecule type" value="Genomic_DNA"/>
</dbReference>
<sequence>MEFTVLLVDDESPAREELRYLLESYTEIKIIGEASSGQEAIEKILTLKPDVIFLDIQLSDMDGFEVAWQVFSEGVTPVVVFATAYDEYAVRAFEINALDYILKPFSEKRLDKTVKRLFEVFGERKQKQESLKVSEYLQKTRKTACSKLSLWKNDRIYLVCPEEICYCEAIEKGSKIKTEKGEFLSPYTLSELEEKIGSPDFVRTHKSYLVNFDKVKEIIPWFNGTFILSIKGYEKDEVPVSRRHAKEIREMFEI</sequence>
<proteinExistence type="predicted"/>
<dbReference type="SMART" id="SM00850">
    <property type="entry name" value="LytTR"/>
    <property type="match status" value="1"/>
</dbReference>
<evidence type="ECO:0000313" key="7">
    <source>
        <dbReference type="Proteomes" id="UP000280960"/>
    </source>
</evidence>
<reference evidence="6 7" key="1">
    <citation type="submission" date="2018-10" db="EMBL/GenBank/DDBJ databases">
        <authorList>
            <person name="Zhang X."/>
        </authorList>
    </citation>
    <scope>NUCLEOTIDE SEQUENCE [LARGE SCALE GENOMIC DNA]</scope>
    <source>
        <strain evidence="6 7">SK-G1</strain>
    </source>
</reference>
<dbReference type="CDD" id="cd17532">
    <property type="entry name" value="REC_LytTR_AlgR-like"/>
    <property type="match status" value="1"/>
</dbReference>
<dbReference type="Pfam" id="PF00072">
    <property type="entry name" value="Response_reg"/>
    <property type="match status" value="1"/>
</dbReference>
<evidence type="ECO:0000256" key="1">
    <source>
        <dbReference type="ARBA" id="ARBA00018672"/>
    </source>
</evidence>
<comment type="function">
    <text evidence="2">May play the central regulatory role in sporulation. It may be an element of the effector pathway responsible for the activation of sporulation genes in response to nutritional stress. Spo0A may act in concert with spo0H (a sigma factor) to control the expression of some genes that are critical to the sporulation process.</text>
</comment>
<dbReference type="InterPro" id="IPR011006">
    <property type="entry name" value="CheY-like_superfamily"/>
</dbReference>
<organism evidence="6 7">
    <name type="scientific">Biomaibacter acetigenes</name>
    <dbReference type="NCBI Taxonomy" id="2316383"/>
    <lineage>
        <taxon>Bacteria</taxon>
        <taxon>Bacillati</taxon>
        <taxon>Bacillota</taxon>
        <taxon>Clostridia</taxon>
        <taxon>Thermosediminibacterales</taxon>
        <taxon>Tepidanaerobacteraceae</taxon>
        <taxon>Biomaibacter</taxon>
    </lineage>
</organism>
<evidence type="ECO:0000256" key="2">
    <source>
        <dbReference type="ARBA" id="ARBA00024867"/>
    </source>
</evidence>
<dbReference type="PANTHER" id="PTHR37299:SF1">
    <property type="entry name" value="STAGE 0 SPORULATION PROTEIN A HOMOLOG"/>
    <property type="match status" value="1"/>
</dbReference>
<dbReference type="KEGG" id="bacg:D2962_01960"/>
<feature type="modified residue" description="4-aspartylphosphate" evidence="3">
    <location>
        <position position="55"/>
    </location>
</feature>
<dbReference type="SUPFAM" id="SSF52172">
    <property type="entry name" value="CheY-like"/>
    <property type="match status" value="1"/>
</dbReference>
<accession>A0A3G2R237</accession>
<dbReference type="PROSITE" id="PS50110">
    <property type="entry name" value="RESPONSE_REGULATORY"/>
    <property type="match status" value="1"/>
</dbReference>
<evidence type="ECO:0000259" key="4">
    <source>
        <dbReference type="PROSITE" id="PS50110"/>
    </source>
</evidence>
<dbReference type="SMART" id="SM00448">
    <property type="entry name" value="REC"/>
    <property type="match status" value="1"/>
</dbReference>
<dbReference type="Pfam" id="PF04397">
    <property type="entry name" value="LytTR"/>
    <property type="match status" value="1"/>
</dbReference>
<dbReference type="PROSITE" id="PS50930">
    <property type="entry name" value="HTH_LYTTR"/>
    <property type="match status" value="1"/>
</dbReference>
<keyword evidence="3" id="KW-0597">Phosphoprotein</keyword>
<keyword evidence="7" id="KW-1185">Reference proteome</keyword>
<feature type="domain" description="HTH LytTR-type" evidence="5">
    <location>
        <begin position="148"/>
        <end position="254"/>
    </location>
</feature>
<dbReference type="GO" id="GO:0003677">
    <property type="term" value="F:DNA binding"/>
    <property type="evidence" value="ECO:0007669"/>
    <property type="project" value="InterPro"/>
</dbReference>
<evidence type="ECO:0000259" key="5">
    <source>
        <dbReference type="PROSITE" id="PS50930"/>
    </source>
</evidence>